<organism evidence="2 3">
    <name type="scientific">Gordonia malaquae NBRC 108250</name>
    <dbReference type="NCBI Taxonomy" id="1223542"/>
    <lineage>
        <taxon>Bacteria</taxon>
        <taxon>Bacillati</taxon>
        <taxon>Actinomycetota</taxon>
        <taxon>Actinomycetes</taxon>
        <taxon>Mycobacteriales</taxon>
        <taxon>Gordoniaceae</taxon>
        <taxon>Gordonia</taxon>
    </lineage>
</organism>
<comment type="caution">
    <text evidence="2">The sequence shown here is derived from an EMBL/GenBank/DDBJ whole genome shotgun (WGS) entry which is preliminary data.</text>
</comment>
<dbReference type="STRING" id="410332.SAMN04488550_2416"/>
<dbReference type="Proteomes" id="UP000035009">
    <property type="component" value="Unassembled WGS sequence"/>
</dbReference>
<proteinExistence type="predicted"/>
<protein>
    <recommendedName>
        <fullName evidence="1">DUF6924 domain-containing protein</fullName>
    </recommendedName>
</protein>
<dbReference type="Pfam" id="PF21962">
    <property type="entry name" value="DUF6924"/>
    <property type="match status" value="1"/>
</dbReference>
<gene>
    <name evidence="2" type="ORF">GM1_003_01730</name>
</gene>
<evidence type="ECO:0000313" key="3">
    <source>
        <dbReference type="Proteomes" id="UP000035009"/>
    </source>
</evidence>
<dbReference type="OrthoDB" id="7854965at2"/>
<dbReference type="EMBL" id="BAOP01000003">
    <property type="protein sequence ID" value="GAC78434.1"/>
    <property type="molecule type" value="Genomic_DNA"/>
</dbReference>
<feature type="domain" description="DUF6924" evidence="1">
    <location>
        <begin position="10"/>
        <end position="140"/>
    </location>
</feature>
<dbReference type="RefSeq" id="WP_008376422.1">
    <property type="nucleotide sequence ID" value="NZ_BAOP01000003.1"/>
</dbReference>
<evidence type="ECO:0000313" key="2">
    <source>
        <dbReference type="EMBL" id="GAC78434.1"/>
    </source>
</evidence>
<name>M3VDG4_GORML</name>
<reference evidence="2 3" key="1">
    <citation type="submission" date="2013-02" db="EMBL/GenBank/DDBJ databases">
        <title>Whole genome shotgun sequence of Gordonia malaquae NBRC 108250.</title>
        <authorList>
            <person name="Yoshida I."/>
            <person name="Hosoyama A."/>
            <person name="Tsuchikane K."/>
            <person name="Ando Y."/>
            <person name="Baba S."/>
            <person name="Ohji S."/>
            <person name="Hamada M."/>
            <person name="Tamura T."/>
            <person name="Yamazoe A."/>
            <person name="Yamazaki S."/>
            <person name="Fujita N."/>
        </authorList>
    </citation>
    <scope>NUCLEOTIDE SEQUENCE [LARGE SCALE GENOMIC DNA]</scope>
    <source>
        <strain evidence="2 3">NBRC 108250</strain>
    </source>
</reference>
<dbReference type="InterPro" id="IPR053832">
    <property type="entry name" value="DUF6924"/>
</dbReference>
<dbReference type="eggNOG" id="ENOG50334FF">
    <property type="taxonomic scope" value="Bacteria"/>
</dbReference>
<keyword evidence="3" id="KW-1185">Reference proteome</keyword>
<evidence type="ECO:0000259" key="1">
    <source>
        <dbReference type="Pfam" id="PF21962"/>
    </source>
</evidence>
<accession>M3VDG4</accession>
<sequence length="141" mass="15506">MAVAYPTGSVLIFRTDYSDSDAEWRQLIDVVTELTRGESDFTFVDDRAFEGADRGFLARLAKDSGGDYNDFAYVADCRTLSSPEYPILVVDLLAGEDSAELAELRVIPRMLSSVVDNLLIANLDPEDFIDASDDDGVLRGI</sequence>
<dbReference type="AlphaFoldDB" id="M3VDG4"/>